<comment type="subunit">
    <text evidence="2">Part of a disulfide cross-linked outer membrane complex (COMC) composed of the major outer membrane porin (MOMP), the small cysteine-rich protein (OmcA) and the large cysteine-rich periplasmic protein (OmcB).</text>
</comment>
<evidence type="ECO:0000313" key="10">
    <source>
        <dbReference type="EMBL" id="KIC72886.1"/>
    </source>
</evidence>
<evidence type="ECO:0000256" key="1">
    <source>
        <dbReference type="ARBA" id="ARBA00004418"/>
    </source>
</evidence>
<dbReference type="InterPro" id="IPR051172">
    <property type="entry name" value="Chlamydia_OmcB"/>
</dbReference>
<sequence>MRKQLGILTSLVFLGVSALLWTGCSNSHGSSDYCEPSAPICAPSKPICPPVCKPCSEPCKTLNSCRPVCEPQSCAVPQKATSKPAYPLVAQEHCPPKCAAPLKQCKAGPAGECSTNGVTVKARNPKMCILGDQYPLDLEISTSCDVCEVILTTTLPEGVTYLRSQPEAKVDGRTVVWSFGSMNRGQTVPARIWLKSEREGDLCTCFCVKATPVAYCALLCAKPVLVCEKHAPAEVGPNEPINYTITVTNIGTCPAEDVVITDNIPDGLEHASGQKTLNFKLGTLEPCQTKKVNFCLTTCHRGNFCNTAVVTACNANQTSCEACTCVACCQVECQKVGPKEIPVGQNADYQITVVNTGDKSLHEVVVTDTAPSATSIVTASGANINGKQAIWKLKELKAGEKATFNATLTTCTPGYFVNRVNVTNCEGCNSSCEFGTNWKGRPALDVGITNSDNPICVGETSRFKVIVTNKGQEYDTNVNVVVNFPSELTPVNASGASAAQLKGQTVTFAPFPNLAPRQTLEYYITVKANSRGDLRPKVQVSSDFIKNPITQEESLIVN</sequence>
<protein>
    <recommendedName>
        <fullName evidence="7">60 kDa outer membrane protein</fullName>
    </recommendedName>
    <alternativeName>
        <fullName evidence="8">Cysteine-rich outer membrane protein</fullName>
    </alternativeName>
</protein>
<feature type="domain" description="DUF11" evidence="9">
    <location>
        <begin position="335"/>
        <end position="424"/>
    </location>
</feature>
<dbReference type="InterPro" id="IPR003506">
    <property type="entry name" value="Chlam_OMP6"/>
</dbReference>
<dbReference type="NCBIfam" id="TIGR01451">
    <property type="entry name" value="B_ant_repeat"/>
    <property type="match status" value="2"/>
</dbReference>
<dbReference type="Pfam" id="PF01345">
    <property type="entry name" value="DUF11"/>
    <property type="match status" value="3"/>
</dbReference>
<feature type="domain" description="DUF11" evidence="9">
    <location>
        <begin position="445"/>
        <end position="543"/>
    </location>
</feature>
<evidence type="ECO:0000256" key="5">
    <source>
        <dbReference type="ARBA" id="ARBA00022960"/>
    </source>
</evidence>
<evidence type="ECO:0000256" key="4">
    <source>
        <dbReference type="ARBA" id="ARBA00022764"/>
    </source>
</evidence>
<feature type="domain" description="DUF11" evidence="9">
    <location>
        <begin position="232"/>
        <end position="314"/>
    </location>
</feature>
<organism evidence="10 11">
    <name type="scientific">Candidatus Protochlamydia amoebophila</name>
    <dbReference type="NCBI Taxonomy" id="362787"/>
    <lineage>
        <taxon>Bacteria</taxon>
        <taxon>Pseudomonadati</taxon>
        <taxon>Chlamydiota</taxon>
        <taxon>Chlamydiia</taxon>
        <taxon>Parachlamydiales</taxon>
        <taxon>Parachlamydiaceae</taxon>
        <taxon>Candidatus Protochlamydia</taxon>
    </lineage>
</organism>
<evidence type="ECO:0000313" key="11">
    <source>
        <dbReference type="Proteomes" id="UP000031465"/>
    </source>
</evidence>
<dbReference type="PROSITE" id="PS51257">
    <property type="entry name" value="PROKAR_LIPOPROTEIN"/>
    <property type="match status" value="1"/>
</dbReference>
<accession>A0A0C1JQU4</accession>
<evidence type="ECO:0000259" key="9">
    <source>
        <dbReference type="Pfam" id="PF01345"/>
    </source>
</evidence>
<dbReference type="InterPro" id="IPR047589">
    <property type="entry name" value="DUF11_rpt"/>
</dbReference>
<dbReference type="InterPro" id="IPR013783">
    <property type="entry name" value="Ig-like_fold"/>
</dbReference>
<reference evidence="10 11" key="1">
    <citation type="journal article" date="2014" name="Mol. Biol. Evol.">
        <title>Massive expansion of Ubiquitination-related gene families within the Chlamydiae.</title>
        <authorList>
            <person name="Domman D."/>
            <person name="Collingro A."/>
            <person name="Lagkouvardos I."/>
            <person name="Gehre L."/>
            <person name="Weinmaier T."/>
            <person name="Rattei T."/>
            <person name="Subtil A."/>
            <person name="Horn M."/>
        </authorList>
    </citation>
    <scope>NUCLEOTIDE SEQUENCE [LARGE SCALE GENOMIC DNA]</scope>
    <source>
        <strain evidence="10 11">EI2</strain>
    </source>
</reference>
<dbReference type="EMBL" id="JSAN01000045">
    <property type="protein sequence ID" value="KIC72886.1"/>
    <property type="molecule type" value="Genomic_DNA"/>
</dbReference>
<keyword evidence="3" id="KW-0732">Signal</keyword>
<keyword evidence="5" id="KW-0133">Cell shape</keyword>
<keyword evidence="6" id="KW-1015">Disulfide bond</keyword>
<comment type="caution">
    <text evidence="10">The sequence shown here is derived from an EMBL/GenBank/DDBJ whole genome shotgun (WGS) entry which is preliminary data.</text>
</comment>
<evidence type="ECO:0000256" key="3">
    <source>
        <dbReference type="ARBA" id="ARBA00022729"/>
    </source>
</evidence>
<dbReference type="Gene3D" id="2.60.40.10">
    <property type="entry name" value="Immunoglobulins"/>
    <property type="match status" value="2"/>
</dbReference>
<comment type="subcellular location">
    <subcellularLocation>
        <location evidence="1">Periplasm</location>
    </subcellularLocation>
</comment>
<dbReference type="AlphaFoldDB" id="A0A0C1JQU4"/>
<dbReference type="PRINTS" id="PR01336">
    <property type="entry name" value="CHLAMIDIAOM6"/>
</dbReference>
<name>A0A0C1JQU4_9BACT</name>
<evidence type="ECO:0000256" key="8">
    <source>
        <dbReference type="ARBA" id="ARBA00033131"/>
    </source>
</evidence>
<proteinExistence type="predicted"/>
<keyword evidence="4" id="KW-0574">Periplasm</keyword>
<dbReference type="RefSeq" id="WP_039357283.1">
    <property type="nucleotide sequence ID" value="NZ_JSAN01000045.1"/>
</dbReference>
<dbReference type="InterPro" id="IPR001434">
    <property type="entry name" value="OmcB-like_DUF11"/>
</dbReference>
<evidence type="ECO:0000256" key="6">
    <source>
        <dbReference type="ARBA" id="ARBA00023157"/>
    </source>
</evidence>
<evidence type="ECO:0000256" key="7">
    <source>
        <dbReference type="ARBA" id="ARBA00030804"/>
    </source>
</evidence>
<gene>
    <name evidence="10" type="primary">omcB</name>
    <name evidence="10" type="ORF">DB44_BY00090</name>
</gene>
<dbReference type="PATRIC" id="fig|362787.3.peg.690"/>
<dbReference type="PANTHER" id="PTHR34819:SF4">
    <property type="entry name" value="LARGE CYSTEINE-RICH PERIPLASMIC PROTEIN OMCB"/>
    <property type="match status" value="1"/>
</dbReference>
<dbReference type="PANTHER" id="PTHR34819">
    <property type="entry name" value="LARGE CYSTEINE-RICH PERIPLASMIC PROTEIN OMCB"/>
    <property type="match status" value="1"/>
</dbReference>
<dbReference type="GO" id="GO:0042597">
    <property type="term" value="C:periplasmic space"/>
    <property type="evidence" value="ECO:0007669"/>
    <property type="project" value="UniProtKB-SubCell"/>
</dbReference>
<dbReference type="Proteomes" id="UP000031465">
    <property type="component" value="Unassembled WGS sequence"/>
</dbReference>
<dbReference type="GO" id="GO:0005201">
    <property type="term" value="F:extracellular matrix structural constituent"/>
    <property type="evidence" value="ECO:0007669"/>
    <property type="project" value="InterPro"/>
</dbReference>
<evidence type="ECO:0000256" key="2">
    <source>
        <dbReference type="ARBA" id="ARBA00011136"/>
    </source>
</evidence>
<dbReference type="GO" id="GO:0008360">
    <property type="term" value="P:regulation of cell shape"/>
    <property type="evidence" value="ECO:0007669"/>
    <property type="project" value="UniProtKB-KW"/>
</dbReference>